<dbReference type="InterPro" id="IPR044068">
    <property type="entry name" value="CB"/>
</dbReference>
<dbReference type="PROSITE" id="PS51900">
    <property type="entry name" value="CB"/>
    <property type="match status" value="1"/>
</dbReference>
<evidence type="ECO:0000256" key="2">
    <source>
        <dbReference type="ARBA" id="ARBA00022908"/>
    </source>
</evidence>
<dbReference type="Pfam" id="PF00589">
    <property type="entry name" value="Phage_integrase"/>
    <property type="match status" value="1"/>
</dbReference>
<protein>
    <submittedName>
        <fullName evidence="8">Site-specific integrase</fullName>
    </submittedName>
</protein>
<evidence type="ECO:0000256" key="3">
    <source>
        <dbReference type="ARBA" id="ARBA00023125"/>
    </source>
</evidence>
<evidence type="ECO:0000256" key="1">
    <source>
        <dbReference type="ARBA" id="ARBA00008857"/>
    </source>
</evidence>
<evidence type="ECO:0000256" key="5">
    <source>
        <dbReference type="PROSITE-ProRule" id="PRU01248"/>
    </source>
</evidence>
<proteinExistence type="inferred from homology"/>
<gene>
    <name evidence="8" type="ORF">SKL01_16940</name>
</gene>
<dbReference type="Proteomes" id="UP000321040">
    <property type="component" value="Unassembled WGS sequence"/>
</dbReference>
<dbReference type="InterPro" id="IPR002104">
    <property type="entry name" value="Integrase_catalytic"/>
</dbReference>
<evidence type="ECO:0000256" key="4">
    <source>
        <dbReference type="ARBA" id="ARBA00023172"/>
    </source>
</evidence>
<dbReference type="InterPro" id="IPR013762">
    <property type="entry name" value="Integrase-like_cat_sf"/>
</dbReference>
<name>A0ABQ0XM61_9STAP</name>
<organism evidence="8 9">
    <name type="scientific">Staphylococcus kloosii</name>
    <dbReference type="NCBI Taxonomy" id="29384"/>
    <lineage>
        <taxon>Bacteria</taxon>
        <taxon>Bacillati</taxon>
        <taxon>Bacillota</taxon>
        <taxon>Bacilli</taxon>
        <taxon>Bacillales</taxon>
        <taxon>Staphylococcaceae</taxon>
        <taxon>Staphylococcus</taxon>
    </lineage>
</organism>
<evidence type="ECO:0000259" key="7">
    <source>
        <dbReference type="PROSITE" id="PS51900"/>
    </source>
</evidence>
<dbReference type="GeneID" id="69904951"/>
<dbReference type="Gene3D" id="1.10.443.10">
    <property type="entry name" value="Intergrase catalytic core"/>
    <property type="match status" value="1"/>
</dbReference>
<dbReference type="SUPFAM" id="SSF56349">
    <property type="entry name" value="DNA breaking-rejoining enzymes"/>
    <property type="match status" value="1"/>
</dbReference>
<evidence type="ECO:0000313" key="8">
    <source>
        <dbReference type="EMBL" id="GEP82516.1"/>
    </source>
</evidence>
<comment type="caution">
    <text evidence="8">The sequence shown here is derived from an EMBL/GenBank/DDBJ whole genome shotgun (WGS) entry which is preliminary data.</text>
</comment>
<sequence>MNITKRNGKWQYDFRYNEQRYRKGGFRTKREAEYAGNERYNDASKGIDLDNKIAFSQYTLEWIETYKKPYISAKTYKDNYRIYEKIFEYFDDTPINKITRPQYQKFLTEYKSELSQDQLGRIHALCKKVIENAIYDGLLIKNFTFDITVKSTKAPNKQETDKYLNIEELTALKKYYKARTHHLSASTHIILLMIETGGRYSDCINLKREDINETKNEIFLNGTKNRTAPRHVVVSKELIKILINYANKRPTHINKYLFAYDGKQITNATINKSLKEACTNLGIKRKITSHAFRHTVASYLIYKGINIYYISKYLGHSDISVTLNKYGHLLKESLEEDKERTVKLMENL</sequence>
<evidence type="ECO:0000313" key="9">
    <source>
        <dbReference type="Proteomes" id="UP000321040"/>
    </source>
</evidence>
<dbReference type="PROSITE" id="PS51898">
    <property type="entry name" value="TYR_RECOMBINASE"/>
    <property type="match status" value="1"/>
</dbReference>
<dbReference type="InterPro" id="IPR010998">
    <property type="entry name" value="Integrase_recombinase_N"/>
</dbReference>
<dbReference type="PANTHER" id="PTHR30349:SF64">
    <property type="entry name" value="PROPHAGE INTEGRASE INTD-RELATED"/>
    <property type="match status" value="1"/>
</dbReference>
<dbReference type="InterPro" id="IPR050090">
    <property type="entry name" value="Tyrosine_recombinase_XerCD"/>
</dbReference>
<feature type="domain" description="Core-binding (CB)" evidence="7">
    <location>
        <begin position="53"/>
        <end position="134"/>
    </location>
</feature>
<dbReference type="Pfam" id="PF14659">
    <property type="entry name" value="Phage_int_SAM_3"/>
    <property type="match status" value="1"/>
</dbReference>
<keyword evidence="4" id="KW-0233">DNA recombination</keyword>
<evidence type="ECO:0000259" key="6">
    <source>
        <dbReference type="PROSITE" id="PS51898"/>
    </source>
</evidence>
<comment type="similarity">
    <text evidence="1">Belongs to the 'phage' integrase family.</text>
</comment>
<dbReference type="EMBL" id="BKAQ01000014">
    <property type="protein sequence ID" value="GEP82516.1"/>
    <property type="molecule type" value="Genomic_DNA"/>
</dbReference>
<keyword evidence="2" id="KW-0229">DNA integration</keyword>
<feature type="domain" description="Tyr recombinase" evidence="6">
    <location>
        <begin position="159"/>
        <end position="339"/>
    </location>
</feature>
<dbReference type="PANTHER" id="PTHR30349">
    <property type="entry name" value="PHAGE INTEGRASE-RELATED"/>
    <property type="match status" value="1"/>
</dbReference>
<reference evidence="8 9" key="1">
    <citation type="submission" date="2019-07" db="EMBL/GenBank/DDBJ databases">
        <title>Whole genome shotgun sequence of Staphylococcus kloosii NBRC 109624.</title>
        <authorList>
            <person name="Hosoyama A."/>
            <person name="Uohara A."/>
            <person name="Ohji S."/>
            <person name="Ichikawa N."/>
        </authorList>
    </citation>
    <scope>NUCLEOTIDE SEQUENCE [LARGE SCALE GENOMIC DNA]</scope>
    <source>
        <strain evidence="8 9">NBRC 109624</strain>
    </source>
</reference>
<dbReference type="InterPro" id="IPR011010">
    <property type="entry name" value="DNA_brk_join_enz"/>
</dbReference>
<dbReference type="Gene3D" id="1.10.150.130">
    <property type="match status" value="1"/>
</dbReference>
<accession>A0ABQ0XM61</accession>
<keyword evidence="9" id="KW-1185">Reference proteome</keyword>
<dbReference type="InterPro" id="IPR004107">
    <property type="entry name" value="Integrase_SAM-like_N"/>
</dbReference>
<keyword evidence="3 5" id="KW-0238">DNA-binding</keyword>
<dbReference type="RefSeq" id="WP_103296167.1">
    <property type="nucleotide sequence ID" value="NZ_BKAQ01000014.1"/>
</dbReference>